<evidence type="ECO:0000256" key="4">
    <source>
        <dbReference type="ARBA" id="ARBA00023163"/>
    </source>
</evidence>
<comment type="caution">
    <text evidence="8">The sequence shown here is derived from an EMBL/GenBank/DDBJ whole genome shotgun (WGS) entry which is preliminary data.</text>
</comment>
<dbReference type="GO" id="GO:0003677">
    <property type="term" value="F:DNA binding"/>
    <property type="evidence" value="ECO:0007669"/>
    <property type="project" value="UniProtKB-KW"/>
</dbReference>
<evidence type="ECO:0000256" key="1">
    <source>
        <dbReference type="ARBA" id="ARBA00004123"/>
    </source>
</evidence>
<organism evidence="8 9">
    <name type="scientific">Thalictrum thalictroides</name>
    <name type="common">Rue-anemone</name>
    <name type="synonym">Anemone thalictroides</name>
    <dbReference type="NCBI Taxonomy" id="46969"/>
    <lineage>
        <taxon>Eukaryota</taxon>
        <taxon>Viridiplantae</taxon>
        <taxon>Streptophyta</taxon>
        <taxon>Embryophyta</taxon>
        <taxon>Tracheophyta</taxon>
        <taxon>Spermatophyta</taxon>
        <taxon>Magnoliopsida</taxon>
        <taxon>Ranunculales</taxon>
        <taxon>Ranunculaceae</taxon>
        <taxon>Thalictroideae</taxon>
        <taxon>Thalictrum</taxon>
    </lineage>
</organism>
<proteinExistence type="predicted"/>
<dbReference type="AlphaFoldDB" id="A0A7J6XCK4"/>
<gene>
    <name evidence="8" type="ORF">FRX31_003062</name>
</gene>
<comment type="subcellular location">
    <subcellularLocation>
        <location evidence="1">Nucleus</location>
    </subcellularLocation>
</comment>
<sequence length="191" mass="21873">MKTGGSHQQQSNQALRLSCASSTKKRRKGDFDIVNRSESNKKFECVPLNWEVRSRKRKGGKYIDKLDYFFYDPVTKKQYRSKKEVKKQLKNDIVDETETSGAVTNDDDYDDISGEDMEVVAADEEDNMGILEHAHEEMNDANPNVNALEGNHVHPPPLGIMQDLNELPPEAEWWENYEPVYPPVAVDDNLD</sequence>
<dbReference type="InterPro" id="IPR016177">
    <property type="entry name" value="DNA-bd_dom_sf"/>
</dbReference>
<evidence type="ECO:0000256" key="3">
    <source>
        <dbReference type="ARBA" id="ARBA00023125"/>
    </source>
</evidence>
<keyword evidence="5" id="KW-0539">Nucleus</keyword>
<evidence type="ECO:0000313" key="8">
    <source>
        <dbReference type="EMBL" id="KAF5207349.1"/>
    </source>
</evidence>
<evidence type="ECO:0000259" key="7">
    <source>
        <dbReference type="PROSITE" id="PS50982"/>
    </source>
</evidence>
<dbReference type="SUPFAM" id="SSF54171">
    <property type="entry name" value="DNA-binding domain"/>
    <property type="match status" value="1"/>
</dbReference>
<keyword evidence="9" id="KW-1185">Reference proteome</keyword>
<evidence type="ECO:0000313" key="9">
    <source>
        <dbReference type="Proteomes" id="UP000554482"/>
    </source>
</evidence>
<evidence type="ECO:0000256" key="2">
    <source>
        <dbReference type="ARBA" id="ARBA00023015"/>
    </source>
</evidence>
<evidence type="ECO:0000256" key="6">
    <source>
        <dbReference type="SAM" id="MobiDB-lite"/>
    </source>
</evidence>
<protein>
    <recommendedName>
        <fullName evidence="7">MBD domain-containing protein</fullName>
    </recommendedName>
</protein>
<dbReference type="EMBL" id="JABWDY010001520">
    <property type="protein sequence ID" value="KAF5207349.1"/>
    <property type="molecule type" value="Genomic_DNA"/>
</dbReference>
<name>A0A7J6XCK4_THATH</name>
<keyword evidence="4" id="KW-0804">Transcription</keyword>
<dbReference type="Gene3D" id="3.30.890.10">
    <property type="entry name" value="Methyl-cpg-binding Protein 2, Chain A"/>
    <property type="match status" value="1"/>
</dbReference>
<feature type="domain" description="MBD" evidence="7">
    <location>
        <begin position="36"/>
        <end position="116"/>
    </location>
</feature>
<keyword evidence="3" id="KW-0238">DNA-binding</keyword>
<dbReference type="InterPro" id="IPR001739">
    <property type="entry name" value="Methyl_CpG_DNA-bd"/>
</dbReference>
<feature type="compositionally biased region" description="Polar residues" evidence="6">
    <location>
        <begin position="1"/>
        <end position="22"/>
    </location>
</feature>
<reference evidence="8 9" key="1">
    <citation type="submission" date="2020-06" db="EMBL/GenBank/DDBJ databases">
        <title>Transcriptomic and genomic resources for Thalictrum thalictroides and T. hernandezii: Facilitating candidate gene discovery in an emerging model plant lineage.</title>
        <authorList>
            <person name="Arias T."/>
            <person name="Riano-Pachon D.M."/>
            <person name="Di Stilio V.S."/>
        </authorList>
    </citation>
    <scope>NUCLEOTIDE SEQUENCE [LARGE SCALE GENOMIC DNA]</scope>
    <source>
        <strain evidence="9">cv. WT478/WT964</strain>
        <tissue evidence="8">Leaves</tissue>
    </source>
</reference>
<dbReference type="PROSITE" id="PS50982">
    <property type="entry name" value="MBD"/>
    <property type="match status" value="1"/>
</dbReference>
<dbReference type="Proteomes" id="UP000554482">
    <property type="component" value="Unassembled WGS sequence"/>
</dbReference>
<accession>A0A7J6XCK4</accession>
<keyword evidence="2" id="KW-0805">Transcription regulation</keyword>
<evidence type="ECO:0000256" key="5">
    <source>
        <dbReference type="ARBA" id="ARBA00023242"/>
    </source>
</evidence>
<dbReference type="GO" id="GO:0005634">
    <property type="term" value="C:nucleus"/>
    <property type="evidence" value="ECO:0007669"/>
    <property type="project" value="UniProtKB-SubCell"/>
</dbReference>
<feature type="region of interest" description="Disordered" evidence="6">
    <location>
        <begin position="1"/>
        <end position="33"/>
    </location>
</feature>
<dbReference type="OrthoDB" id="1739582at2759"/>